<reference evidence="5 6" key="1">
    <citation type="submission" date="2016-10" db="EMBL/GenBank/DDBJ databases">
        <authorList>
            <person name="de Groot N.N."/>
        </authorList>
    </citation>
    <scope>NUCLEOTIDE SEQUENCE [LARGE SCALE GENOMIC DNA]</scope>
    <source>
        <strain evidence="5 6">NLAE-zl-G419</strain>
    </source>
</reference>
<dbReference type="Proteomes" id="UP000246114">
    <property type="component" value="Unassembled WGS sequence"/>
</dbReference>
<dbReference type="AlphaFoldDB" id="A0A1I2JJ50"/>
<dbReference type="InterPro" id="IPR050248">
    <property type="entry name" value="Polysacc_deacetylase_ArnD"/>
</dbReference>
<dbReference type="PANTHER" id="PTHR10587">
    <property type="entry name" value="GLYCOSYL TRANSFERASE-RELATED"/>
    <property type="match status" value="1"/>
</dbReference>
<evidence type="ECO:0000259" key="3">
    <source>
        <dbReference type="PROSITE" id="PS51677"/>
    </source>
</evidence>
<name>A0A1I2JJ50_9CLOT</name>
<sequence length="315" mass="36405">MLKRFISICALVLSLTILFVGCGKAVKEDKQYDSNYNLNETGSDDNSKPNDSDNNEVKKENDNNSSVNIAEQDKKNNEFLKEKLDNTERSWWYTPKKNGEIPLGPKEGMEYNKLYNGYYLGDTSEKNIYLTFDEGYENGYTPRILDVLKKENVKAAFFVTSPYIKEHPELVRRMLDEGHVVGNHSATHPSMAQKATQGREVFNKEILDVEKEFKKATGRDIDKFFRPPMGIFSETSMSYTNLLGYKSIYWSFAYGDYDENKQPDPIEAKNLIIERTHDGGIYLLHAMSKTNTDILEELIKYWKSQGFKFKSLYEL</sequence>
<gene>
    <name evidence="4" type="primary">pdaA</name>
    <name evidence="4" type="ORF">DBY38_13280</name>
    <name evidence="5" type="ORF">SAMN04487885_10295</name>
</gene>
<evidence type="ECO:0000256" key="2">
    <source>
        <dbReference type="SAM" id="SignalP"/>
    </source>
</evidence>
<feature type="compositionally biased region" description="Basic and acidic residues" evidence="1">
    <location>
        <begin position="45"/>
        <end position="62"/>
    </location>
</feature>
<dbReference type="Gene3D" id="3.20.20.370">
    <property type="entry name" value="Glycoside hydrolase/deacetylase"/>
    <property type="match status" value="1"/>
</dbReference>
<evidence type="ECO:0000313" key="5">
    <source>
        <dbReference type="EMBL" id="SFF54279.1"/>
    </source>
</evidence>
<dbReference type="EMBL" id="QAMZ01000053">
    <property type="protein sequence ID" value="PWL51909.1"/>
    <property type="molecule type" value="Genomic_DNA"/>
</dbReference>
<dbReference type="NCBIfam" id="TIGR02884">
    <property type="entry name" value="spore_pdaA"/>
    <property type="match status" value="1"/>
</dbReference>
<evidence type="ECO:0000313" key="6">
    <source>
        <dbReference type="Proteomes" id="UP000182135"/>
    </source>
</evidence>
<dbReference type="InterPro" id="IPR002509">
    <property type="entry name" value="NODB_dom"/>
</dbReference>
<dbReference type="PROSITE" id="PS51677">
    <property type="entry name" value="NODB"/>
    <property type="match status" value="1"/>
</dbReference>
<reference evidence="4 7" key="2">
    <citation type="submission" date="2018-03" db="EMBL/GenBank/DDBJ databases">
        <title>The uncultured portion of the human microbiome is neutrally assembled.</title>
        <authorList>
            <person name="Jeraldo P."/>
            <person name="Boardman L."/>
            <person name="White B.A."/>
            <person name="Nelson H."/>
            <person name="Goldenfeld N."/>
            <person name="Chia N."/>
        </authorList>
    </citation>
    <scope>NUCLEOTIDE SEQUENCE [LARGE SCALE GENOMIC DNA]</scope>
    <source>
        <strain evidence="4">CIM:MAG 903</strain>
    </source>
</reference>
<feature type="chain" id="PRO_5038217008" evidence="2">
    <location>
        <begin position="26"/>
        <end position="315"/>
    </location>
</feature>
<dbReference type="RefSeq" id="WP_027637896.1">
    <property type="nucleotide sequence ID" value="NZ_BAAACD010000024.1"/>
</dbReference>
<dbReference type="InterPro" id="IPR011330">
    <property type="entry name" value="Glyco_hydro/deAcase_b/a-brl"/>
</dbReference>
<evidence type="ECO:0000313" key="7">
    <source>
        <dbReference type="Proteomes" id="UP000246114"/>
    </source>
</evidence>
<organism evidence="5 6">
    <name type="scientific">Clostridium cadaveris</name>
    <dbReference type="NCBI Taxonomy" id="1529"/>
    <lineage>
        <taxon>Bacteria</taxon>
        <taxon>Bacillati</taxon>
        <taxon>Bacillota</taxon>
        <taxon>Clostridia</taxon>
        <taxon>Eubacteriales</taxon>
        <taxon>Clostridiaceae</taxon>
        <taxon>Clostridium</taxon>
    </lineage>
</organism>
<evidence type="ECO:0000313" key="4">
    <source>
        <dbReference type="EMBL" id="PWL51909.1"/>
    </source>
</evidence>
<dbReference type="EMBL" id="FOOE01000002">
    <property type="protein sequence ID" value="SFF54279.1"/>
    <property type="molecule type" value="Genomic_DNA"/>
</dbReference>
<dbReference type="Proteomes" id="UP000182135">
    <property type="component" value="Unassembled WGS sequence"/>
</dbReference>
<dbReference type="OrthoDB" id="9812065at2"/>
<dbReference type="PROSITE" id="PS51257">
    <property type="entry name" value="PROKAR_LIPOPROTEIN"/>
    <property type="match status" value="1"/>
</dbReference>
<keyword evidence="6" id="KW-1185">Reference proteome</keyword>
<dbReference type="CDD" id="cd10948">
    <property type="entry name" value="CE4_BsPdaA_like"/>
    <property type="match status" value="1"/>
</dbReference>
<dbReference type="GO" id="GO:0016810">
    <property type="term" value="F:hydrolase activity, acting on carbon-nitrogen (but not peptide) bonds"/>
    <property type="evidence" value="ECO:0007669"/>
    <property type="project" value="InterPro"/>
</dbReference>
<feature type="signal peptide" evidence="2">
    <location>
        <begin position="1"/>
        <end position="25"/>
    </location>
</feature>
<dbReference type="Pfam" id="PF01522">
    <property type="entry name" value="Polysacc_deac_1"/>
    <property type="match status" value="1"/>
</dbReference>
<dbReference type="eggNOG" id="COG0726">
    <property type="taxonomic scope" value="Bacteria"/>
</dbReference>
<feature type="domain" description="NodB homology" evidence="3">
    <location>
        <begin position="126"/>
        <end position="310"/>
    </location>
</feature>
<feature type="region of interest" description="Disordered" evidence="1">
    <location>
        <begin position="34"/>
        <end position="72"/>
    </location>
</feature>
<keyword evidence="2" id="KW-0732">Signal</keyword>
<evidence type="ECO:0000256" key="1">
    <source>
        <dbReference type="SAM" id="MobiDB-lite"/>
    </source>
</evidence>
<dbReference type="GO" id="GO:0016020">
    <property type="term" value="C:membrane"/>
    <property type="evidence" value="ECO:0007669"/>
    <property type="project" value="TreeGrafter"/>
</dbReference>
<accession>A0A1I2JJ50</accession>
<dbReference type="STRING" id="1529.SAMN04487885_10295"/>
<dbReference type="GeneID" id="90544351"/>
<dbReference type="GO" id="GO:0005975">
    <property type="term" value="P:carbohydrate metabolic process"/>
    <property type="evidence" value="ECO:0007669"/>
    <property type="project" value="InterPro"/>
</dbReference>
<dbReference type="InterPro" id="IPR014235">
    <property type="entry name" value="Spore_PdaA"/>
</dbReference>
<dbReference type="SUPFAM" id="SSF88713">
    <property type="entry name" value="Glycoside hydrolase/deacetylase"/>
    <property type="match status" value="1"/>
</dbReference>
<proteinExistence type="predicted"/>
<dbReference type="PANTHER" id="PTHR10587:SF78">
    <property type="entry name" value="PEPTIDOGLYCAN-N-ACETYLMURAMIC ACID DEACETYLASE PDAA"/>
    <property type="match status" value="1"/>
</dbReference>
<protein>
    <submittedName>
        <fullName evidence="4">Delta-lactam-biosynthetic de-N-acetylase</fullName>
    </submittedName>
    <submittedName>
        <fullName evidence="5">Peptidoglycan-N-acetylmuramic acid deacetylase</fullName>
    </submittedName>
</protein>